<dbReference type="InParanoid" id="G7E793"/>
<dbReference type="GO" id="GO:0070403">
    <property type="term" value="F:NAD+ binding"/>
    <property type="evidence" value="ECO:0007669"/>
    <property type="project" value="TreeGrafter"/>
</dbReference>
<dbReference type="RefSeq" id="XP_014570555.1">
    <property type="nucleotide sequence ID" value="XM_014715069.1"/>
</dbReference>
<comment type="subcellular location">
    <subcellularLocation>
        <location evidence="1">Mitochondrion</location>
    </subcellularLocation>
</comment>
<dbReference type="EMBL" id="BABT02000157">
    <property type="protein sequence ID" value="GAA98703.1"/>
    <property type="molecule type" value="Genomic_DNA"/>
</dbReference>
<dbReference type="Gene3D" id="3.40.50.1220">
    <property type="entry name" value="TPP-binding domain"/>
    <property type="match status" value="1"/>
</dbReference>
<dbReference type="GO" id="GO:0000122">
    <property type="term" value="P:negative regulation of transcription by RNA polymerase II"/>
    <property type="evidence" value="ECO:0007669"/>
    <property type="project" value="TreeGrafter"/>
</dbReference>
<gene>
    <name evidence="2" type="primary">Mo05391</name>
    <name evidence="2" type="ORF">E5Q_05391</name>
</gene>
<accession>G7E793</accession>
<comment type="caution">
    <text evidence="2">The sequence shown here is derived from an EMBL/GenBank/DDBJ whole genome shotgun (WGS) entry which is preliminary data.</text>
</comment>
<name>G7E793_MIXOS</name>
<dbReference type="AlphaFoldDB" id="G7E793"/>
<dbReference type="GO" id="GO:1990414">
    <property type="term" value="P:replication-born double-strand break repair via sister chromatid exchange"/>
    <property type="evidence" value="ECO:0007669"/>
    <property type="project" value="TreeGrafter"/>
</dbReference>
<keyword evidence="3" id="KW-1185">Reference proteome</keyword>
<dbReference type="InterPro" id="IPR029035">
    <property type="entry name" value="DHS-like_NAD/FAD-binding_dom"/>
</dbReference>
<dbReference type="SUPFAM" id="SSF52467">
    <property type="entry name" value="DHS-like NAD/FAD-binding domain"/>
    <property type="match status" value="1"/>
</dbReference>
<protein>
    <recommendedName>
        <fullName evidence="4">Deacetylase sirtuin-type domain-containing protein</fullName>
    </recommendedName>
</protein>
<dbReference type="Proteomes" id="UP000009131">
    <property type="component" value="Unassembled WGS sequence"/>
</dbReference>
<dbReference type="InterPro" id="IPR050134">
    <property type="entry name" value="NAD-dep_sirtuin_deacylases"/>
</dbReference>
<proteinExistence type="predicted"/>
<dbReference type="OrthoDB" id="2919105at2759"/>
<evidence type="ECO:0000313" key="3">
    <source>
        <dbReference type="Proteomes" id="UP000009131"/>
    </source>
</evidence>
<reference evidence="2 3" key="2">
    <citation type="journal article" date="2012" name="Open Biol.">
        <title>Characteristics of nucleosomes and linker DNA regions on the genome of the basidiomycete Mixia osmundae revealed by mono- and dinucleosome mapping.</title>
        <authorList>
            <person name="Nishida H."/>
            <person name="Kondo S."/>
            <person name="Matsumoto T."/>
            <person name="Suzuki Y."/>
            <person name="Yoshikawa H."/>
            <person name="Taylor T.D."/>
            <person name="Sugiyama J."/>
        </authorList>
    </citation>
    <scope>NUCLEOTIDE SEQUENCE [LARGE SCALE GENOMIC DNA]</scope>
    <source>
        <strain evidence="3">CBS 9802 / IAM 14324 / JCM 22182 / KY 12970</strain>
    </source>
</reference>
<sequence length="204" mass="22564">MKGKDLSDARILRTPDGIKTHLIFLNNLKCASDEAEPTETHRMIKRMHDRGALARIYTQNNDARDRAEQSKRRAGMLGSVRPAITLHGGSSISPDWDRSIGEMAAFDRSQRPDMIPVMGTSLKVHGFRVLLRDFAQGVGNVLVNRIDVATGDWAEIFDHVMLGASDDFARQLQLLEPIKTSATVENASLLSVTARAVIDLTLDD</sequence>
<dbReference type="HOGENOM" id="CLU_1187497_0_0_1"/>
<dbReference type="GO" id="GO:0005634">
    <property type="term" value="C:nucleus"/>
    <property type="evidence" value="ECO:0007669"/>
    <property type="project" value="TreeGrafter"/>
</dbReference>
<dbReference type="GO" id="GO:0005739">
    <property type="term" value="C:mitochondrion"/>
    <property type="evidence" value="ECO:0007669"/>
    <property type="project" value="UniProtKB-SubCell"/>
</dbReference>
<dbReference type="PANTHER" id="PTHR11085:SF15">
    <property type="entry name" value="NAD-DEPENDENT HISTONE DEACETYLASE HST4"/>
    <property type="match status" value="1"/>
</dbReference>
<evidence type="ECO:0000256" key="1">
    <source>
        <dbReference type="ARBA" id="ARBA00004173"/>
    </source>
</evidence>
<reference evidence="2 3" key="1">
    <citation type="journal article" date="2011" name="J. Gen. Appl. Microbiol.">
        <title>Draft genome sequencing of the enigmatic basidiomycete Mixia osmundae.</title>
        <authorList>
            <person name="Nishida H."/>
            <person name="Nagatsuka Y."/>
            <person name="Sugiyama J."/>
        </authorList>
    </citation>
    <scope>NUCLEOTIDE SEQUENCE [LARGE SCALE GENOMIC DNA]</scope>
    <source>
        <strain evidence="3">CBS 9802 / IAM 14324 / JCM 22182 / KY 12970</strain>
    </source>
</reference>
<dbReference type="STRING" id="764103.G7E793"/>
<evidence type="ECO:0008006" key="4">
    <source>
        <dbReference type="Google" id="ProtNLM"/>
    </source>
</evidence>
<dbReference type="GO" id="GO:0031934">
    <property type="term" value="C:mating-type region heterochromatin"/>
    <property type="evidence" value="ECO:0007669"/>
    <property type="project" value="TreeGrafter"/>
</dbReference>
<dbReference type="PANTHER" id="PTHR11085">
    <property type="entry name" value="NAD-DEPENDENT PROTEIN DEACYLASE SIRTUIN-5, MITOCHONDRIAL-RELATED"/>
    <property type="match status" value="1"/>
</dbReference>
<dbReference type="GO" id="GO:0031508">
    <property type="term" value="P:pericentric heterochromatin formation"/>
    <property type="evidence" value="ECO:0007669"/>
    <property type="project" value="TreeGrafter"/>
</dbReference>
<dbReference type="GO" id="GO:0006282">
    <property type="term" value="P:regulation of DNA repair"/>
    <property type="evidence" value="ECO:0007669"/>
    <property type="project" value="TreeGrafter"/>
</dbReference>
<evidence type="ECO:0000313" key="2">
    <source>
        <dbReference type="EMBL" id="GAA98703.1"/>
    </source>
</evidence>
<dbReference type="GO" id="GO:0017136">
    <property type="term" value="F:histone deacetylase activity, NAD-dependent"/>
    <property type="evidence" value="ECO:0007669"/>
    <property type="project" value="TreeGrafter"/>
</dbReference>
<organism evidence="2 3">
    <name type="scientific">Mixia osmundae (strain CBS 9802 / IAM 14324 / JCM 22182 / KY 12970)</name>
    <dbReference type="NCBI Taxonomy" id="764103"/>
    <lineage>
        <taxon>Eukaryota</taxon>
        <taxon>Fungi</taxon>
        <taxon>Dikarya</taxon>
        <taxon>Basidiomycota</taxon>
        <taxon>Pucciniomycotina</taxon>
        <taxon>Mixiomycetes</taxon>
        <taxon>Mixiales</taxon>
        <taxon>Mixiaceae</taxon>
        <taxon>Mixia</taxon>
    </lineage>
</organism>